<keyword evidence="2" id="KW-1185">Reference proteome</keyword>
<dbReference type="Proteomes" id="UP001596106">
    <property type="component" value="Unassembled WGS sequence"/>
</dbReference>
<dbReference type="RefSeq" id="WP_379849837.1">
    <property type="nucleotide sequence ID" value="NZ_JBHSMA010000012.1"/>
</dbReference>
<name>A0ABW0IIS7_9BACT</name>
<organism evidence="1 2">
    <name type="scientific">Larkinella bovis</name>
    <dbReference type="NCBI Taxonomy" id="683041"/>
    <lineage>
        <taxon>Bacteria</taxon>
        <taxon>Pseudomonadati</taxon>
        <taxon>Bacteroidota</taxon>
        <taxon>Cytophagia</taxon>
        <taxon>Cytophagales</taxon>
        <taxon>Spirosomataceae</taxon>
        <taxon>Larkinella</taxon>
    </lineage>
</organism>
<evidence type="ECO:0000313" key="2">
    <source>
        <dbReference type="Proteomes" id="UP001596106"/>
    </source>
</evidence>
<gene>
    <name evidence="1" type="ORF">ACFPMF_23865</name>
</gene>
<protein>
    <recommendedName>
        <fullName evidence="3">Replication-associated protein G2P N-terminal domain-containing protein</fullName>
    </recommendedName>
</protein>
<evidence type="ECO:0000313" key="1">
    <source>
        <dbReference type="EMBL" id="MFC5412382.1"/>
    </source>
</evidence>
<reference evidence="2" key="1">
    <citation type="journal article" date="2019" name="Int. J. Syst. Evol. Microbiol.">
        <title>The Global Catalogue of Microorganisms (GCM) 10K type strain sequencing project: providing services to taxonomists for standard genome sequencing and annotation.</title>
        <authorList>
            <consortium name="The Broad Institute Genomics Platform"/>
            <consortium name="The Broad Institute Genome Sequencing Center for Infectious Disease"/>
            <person name="Wu L."/>
            <person name="Ma J."/>
        </authorList>
    </citation>
    <scope>NUCLEOTIDE SEQUENCE [LARGE SCALE GENOMIC DNA]</scope>
    <source>
        <strain evidence="2">CCUG 55250</strain>
    </source>
</reference>
<comment type="caution">
    <text evidence="1">The sequence shown here is derived from an EMBL/GenBank/DDBJ whole genome shotgun (WGS) entry which is preliminary data.</text>
</comment>
<sequence length="522" mass="59469">MFDGITIQDVSVNVDALLTNERLTFGTLVDGQTGVILNPVRKAYDRGLTFRLVPRKTGKGYRVEVKGSLHKFFNGGLHNADQYTANDLLLTLDQLATEYGFNLFDSVINNIEFGVNVELPFPVAKVLANLICYKNQPFAVDSHSSIPYYVCDRQRYVVKMYDKGKQKGLAANVLRFEIRVRKMRYFDGKGVRLHTLVDLLNVANYGPLGVLLVNTFNNILFDDPAIDTKNLNTDQRHIYQQGRNPRYWHTPENLTVKQAATHRQRLSRNKNRFRALLDQYGSNWQLEVAAFVRQTWDQLTTVDDQLLTRIDQHKSTWQNLSKPYTLNGFAVSEYSEETVINEGATCHKLTDFTPPVCHELTAPPTPSLSQINPLYSGVPCDSNQPDQSCSDLSDLQQKQGVAVCPVTGITIESPRPRQRFISITQIKNLARTNRQMFNALADRFLTGKQAGAVFEKRCYYIAHNIRNTYANQFNNPLRRLKKYQRSIEGQLPLLSTSQVIKPTERIQAGIDYRKGTGYEIIF</sequence>
<evidence type="ECO:0008006" key="3">
    <source>
        <dbReference type="Google" id="ProtNLM"/>
    </source>
</evidence>
<accession>A0ABW0IIS7</accession>
<dbReference type="EMBL" id="JBHSMA010000012">
    <property type="protein sequence ID" value="MFC5412382.1"/>
    <property type="molecule type" value="Genomic_DNA"/>
</dbReference>
<proteinExistence type="predicted"/>